<dbReference type="EMBL" id="QNRE01000015">
    <property type="protein sequence ID" value="RBO85184.1"/>
    <property type="molecule type" value="Genomic_DNA"/>
</dbReference>
<gene>
    <name evidence="3" type="ORF">DFR74_11532</name>
</gene>
<reference evidence="3 4" key="1">
    <citation type="submission" date="2018-06" db="EMBL/GenBank/DDBJ databases">
        <title>Genomic Encyclopedia of Type Strains, Phase IV (KMG-IV): sequencing the most valuable type-strain genomes for metagenomic binning, comparative biology and taxonomic classification.</title>
        <authorList>
            <person name="Goeker M."/>
        </authorList>
    </citation>
    <scope>NUCLEOTIDE SEQUENCE [LARGE SCALE GENOMIC DNA]</scope>
    <source>
        <strain evidence="3 4">DSM 44599</strain>
    </source>
</reference>
<evidence type="ECO:0000259" key="2">
    <source>
        <dbReference type="Pfam" id="PF03807"/>
    </source>
</evidence>
<dbReference type="Gene3D" id="3.40.50.720">
    <property type="entry name" value="NAD(P)-binding Rossmann-like Domain"/>
    <property type="match status" value="1"/>
</dbReference>
<proteinExistence type="predicted"/>
<dbReference type="InterPro" id="IPR036291">
    <property type="entry name" value="NAD(P)-bd_dom_sf"/>
</dbReference>
<comment type="caution">
    <text evidence="3">The sequence shown here is derived from an EMBL/GenBank/DDBJ whole genome shotgun (WGS) entry which is preliminary data.</text>
</comment>
<evidence type="ECO:0000256" key="1">
    <source>
        <dbReference type="ARBA" id="ARBA00023002"/>
    </source>
</evidence>
<dbReference type="STRING" id="1210090.GCA_001613185_03164"/>
<dbReference type="InterPro" id="IPR028939">
    <property type="entry name" value="P5C_Rdtase_cat_N"/>
</dbReference>
<keyword evidence="1" id="KW-0560">Oxidoreductase</keyword>
<dbReference type="RefSeq" id="WP_067509329.1">
    <property type="nucleotide sequence ID" value="NZ_CP107943.1"/>
</dbReference>
<dbReference type="OrthoDB" id="3194817at2"/>
<evidence type="ECO:0000313" key="4">
    <source>
        <dbReference type="Proteomes" id="UP000252586"/>
    </source>
</evidence>
<dbReference type="GO" id="GO:0016491">
    <property type="term" value="F:oxidoreductase activity"/>
    <property type="evidence" value="ECO:0007669"/>
    <property type="project" value="UniProtKB-KW"/>
</dbReference>
<dbReference type="PANTHER" id="PTHR14239">
    <property type="entry name" value="DUDULIN-RELATED"/>
    <property type="match status" value="1"/>
</dbReference>
<organism evidence="3 4">
    <name type="scientific">Nocardia puris</name>
    <dbReference type="NCBI Taxonomy" id="208602"/>
    <lineage>
        <taxon>Bacteria</taxon>
        <taxon>Bacillati</taxon>
        <taxon>Actinomycetota</taxon>
        <taxon>Actinomycetes</taxon>
        <taxon>Mycobacteriales</taxon>
        <taxon>Nocardiaceae</taxon>
        <taxon>Nocardia</taxon>
    </lineage>
</organism>
<accession>A0A366D6U7</accession>
<protein>
    <recommendedName>
        <fullName evidence="2">Pyrroline-5-carboxylate reductase catalytic N-terminal domain-containing protein</fullName>
    </recommendedName>
</protein>
<dbReference type="Proteomes" id="UP000252586">
    <property type="component" value="Unassembled WGS sequence"/>
</dbReference>
<dbReference type="Pfam" id="PF03807">
    <property type="entry name" value="F420_oxidored"/>
    <property type="match status" value="1"/>
</dbReference>
<sequence>MKAALGFIGAGAIGHSVAQVFAATGVCDIVISNSRGPDSLSGLGYGMRAGTPEQAAEQDVVFCAVPWSRVPAALGAVPDWSGRTLVDCTNPIEAPRFVKADLGGRTSSEVVADLAPGAQLVKAFNHLAPPTYAAGPPLDGGRRVLFVSGDHDDAKKKVLALIDLIGFVGVDLGALTTGGALHEFPGGPLPSRNFIEID</sequence>
<dbReference type="InterPro" id="IPR051267">
    <property type="entry name" value="STEAP_metalloreductase"/>
</dbReference>
<name>A0A366D6U7_9NOCA</name>
<keyword evidence="4" id="KW-1185">Reference proteome</keyword>
<evidence type="ECO:0000313" key="3">
    <source>
        <dbReference type="EMBL" id="RBO85184.1"/>
    </source>
</evidence>
<feature type="domain" description="Pyrroline-5-carboxylate reductase catalytic N-terminal" evidence="2">
    <location>
        <begin position="5"/>
        <end position="91"/>
    </location>
</feature>
<dbReference type="AlphaFoldDB" id="A0A366D6U7"/>
<dbReference type="SUPFAM" id="SSF51735">
    <property type="entry name" value="NAD(P)-binding Rossmann-fold domains"/>
    <property type="match status" value="1"/>
</dbReference>